<reference evidence="3" key="1">
    <citation type="submission" date="2017-11" db="EMBL/GenBank/DDBJ databases">
        <title>Phenotypic and genomic properties of facultatively anaerobic sulfur-reducing natronoarchaea from hypersaline soda lakes.</title>
        <authorList>
            <person name="Sorokin D.Y."/>
            <person name="Kublanov I.V."/>
            <person name="Roman P."/>
            <person name="Sinninghe Damste J.S."/>
            <person name="Golyshin P.N."/>
            <person name="Rojo D."/>
            <person name="Ciordia S."/>
            <person name="Mena M.D.C."/>
            <person name="Ferrer M."/>
            <person name="Messina E."/>
            <person name="Smedile F."/>
            <person name="La Spada G."/>
            <person name="La Cono V."/>
            <person name="Yakimov M.M."/>
        </authorList>
    </citation>
    <scope>NUCLEOTIDE SEQUENCE [LARGE SCALE GENOMIC DNA]</scope>
    <source>
        <strain evidence="3">AArc-Sl</strain>
    </source>
</reference>
<dbReference type="Proteomes" id="UP000263012">
    <property type="component" value="Chromosome"/>
</dbReference>
<dbReference type="InterPro" id="IPR008333">
    <property type="entry name" value="Cbr1-like_FAD-bd_dom"/>
</dbReference>
<dbReference type="RefSeq" id="WP_119817328.1">
    <property type="nucleotide sequence ID" value="NZ_CP025066.1"/>
</dbReference>
<proteinExistence type="predicted"/>
<dbReference type="KEGG" id="hdf:AArcSl_1542"/>
<feature type="domain" description="FAD-binding FR-type" evidence="1">
    <location>
        <begin position="1"/>
        <end position="101"/>
    </location>
</feature>
<dbReference type="EMBL" id="CP025066">
    <property type="protein sequence ID" value="AUX09171.1"/>
    <property type="molecule type" value="Genomic_DNA"/>
</dbReference>
<dbReference type="InterPro" id="IPR039261">
    <property type="entry name" value="FNR_nucleotide-bd"/>
</dbReference>
<dbReference type="PANTHER" id="PTHR47354">
    <property type="entry name" value="NADH OXIDOREDUCTASE HCR"/>
    <property type="match status" value="1"/>
</dbReference>
<dbReference type="SUPFAM" id="SSF63380">
    <property type="entry name" value="Riboflavin synthase domain-like"/>
    <property type="match status" value="1"/>
</dbReference>
<dbReference type="InterPro" id="IPR017938">
    <property type="entry name" value="Riboflavin_synthase-like_b-brl"/>
</dbReference>
<sequence length="213" mass="22301">MDATVEVVETEDVGTNTVAVTISTPEEFTAEPGQFVRLAATIDGEEYARFYTLSSPSVTDTFEVTVGIDPEESGPFSEFLATLEPGTTLEMSGPFGDQYYEGESRAVVLAGGPGVGPAVAIAERALSAGNEAAVVYRYEGSPAHGTRLARLRERGATVRVTDAPLDTPVAEVLTGTEGEQLFVFGFDSFVDLATQAVESSGGSLDGAKVENFG</sequence>
<dbReference type="PROSITE" id="PS51384">
    <property type="entry name" value="FAD_FR"/>
    <property type="match status" value="1"/>
</dbReference>
<evidence type="ECO:0000313" key="2">
    <source>
        <dbReference type="EMBL" id="AUX09171.1"/>
    </source>
</evidence>
<dbReference type="SUPFAM" id="SSF52343">
    <property type="entry name" value="Ferredoxin reductase-like, C-terminal NADP-linked domain"/>
    <property type="match status" value="1"/>
</dbReference>
<dbReference type="CDD" id="cd00322">
    <property type="entry name" value="FNR_like"/>
    <property type="match status" value="1"/>
</dbReference>
<dbReference type="Pfam" id="PF00970">
    <property type="entry name" value="FAD_binding_6"/>
    <property type="match status" value="1"/>
</dbReference>
<evidence type="ECO:0000313" key="3">
    <source>
        <dbReference type="Proteomes" id="UP000263012"/>
    </source>
</evidence>
<dbReference type="InterPro" id="IPR050415">
    <property type="entry name" value="MRET"/>
</dbReference>
<dbReference type="InterPro" id="IPR017927">
    <property type="entry name" value="FAD-bd_FR_type"/>
</dbReference>
<dbReference type="PANTHER" id="PTHR47354:SF5">
    <property type="entry name" value="PROTEIN RFBI"/>
    <property type="match status" value="1"/>
</dbReference>
<organism evidence="2 3">
    <name type="scientific">Halalkaliarchaeum desulfuricum</name>
    <dbReference type="NCBI Taxonomy" id="2055893"/>
    <lineage>
        <taxon>Archaea</taxon>
        <taxon>Methanobacteriati</taxon>
        <taxon>Methanobacteriota</taxon>
        <taxon>Stenosarchaea group</taxon>
        <taxon>Halobacteria</taxon>
        <taxon>Halobacteriales</taxon>
        <taxon>Haloferacaceae</taxon>
        <taxon>Halalkaliarchaeum</taxon>
    </lineage>
</organism>
<dbReference type="AlphaFoldDB" id="A0A343TJ99"/>
<dbReference type="GO" id="GO:0016491">
    <property type="term" value="F:oxidoreductase activity"/>
    <property type="evidence" value="ECO:0007669"/>
    <property type="project" value="InterPro"/>
</dbReference>
<gene>
    <name evidence="2" type="ORF">AArcSl_1542</name>
</gene>
<protein>
    <submittedName>
        <fullName evidence="2">FAD-dependent oxidoreductase</fullName>
    </submittedName>
</protein>
<name>A0A343TJ99_9EURY</name>
<evidence type="ECO:0000259" key="1">
    <source>
        <dbReference type="PROSITE" id="PS51384"/>
    </source>
</evidence>
<dbReference type="Gene3D" id="2.40.30.10">
    <property type="entry name" value="Translation factors"/>
    <property type="match status" value="1"/>
</dbReference>
<dbReference type="GeneID" id="37877893"/>
<keyword evidence="3" id="KW-1185">Reference proteome</keyword>
<dbReference type="OrthoDB" id="35401at2157"/>
<accession>A0A343TJ99</accession>